<accession>A0A0R0CPL0</accession>
<dbReference type="Proteomes" id="UP000052052">
    <property type="component" value="Unassembled WGS sequence"/>
</dbReference>
<dbReference type="GO" id="GO:0009103">
    <property type="term" value="P:lipopolysaccharide biosynthetic process"/>
    <property type="evidence" value="ECO:0007669"/>
    <property type="project" value="TreeGrafter"/>
</dbReference>
<dbReference type="OrthoDB" id="9767863at2"/>
<dbReference type="STRING" id="344882.ABB29_00090"/>
<feature type="domain" description="Acyltransferase 3" evidence="2">
    <location>
        <begin position="4"/>
        <end position="345"/>
    </location>
</feature>
<feature type="transmembrane region" description="Helical" evidence="1">
    <location>
        <begin position="157"/>
        <end position="180"/>
    </location>
</feature>
<comment type="caution">
    <text evidence="3">The sequence shown here is derived from an EMBL/GenBank/DDBJ whole genome shotgun (WGS) entry which is preliminary data.</text>
</comment>
<keyword evidence="4" id="KW-1185">Reference proteome</keyword>
<keyword evidence="1" id="KW-0812">Transmembrane</keyword>
<keyword evidence="1" id="KW-1133">Transmembrane helix</keyword>
<evidence type="ECO:0000256" key="1">
    <source>
        <dbReference type="SAM" id="Phobius"/>
    </source>
</evidence>
<feature type="transmembrane region" description="Helical" evidence="1">
    <location>
        <begin position="329"/>
        <end position="350"/>
    </location>
</feature>
<keyword evidence="1" id="KW-0472">Membrane</keyword>
<dbReference type="PANTHER" id="PTHR23028:SF53">
    <property type="entry name" value="ACYL_TRANSF_3 DOMAIN-CONTAINING PROTEIN"/>
    <property type="match status" value="1"/>
</dbReference>
<proteinExistence type="predicted"/>
<dbReference type="RefSeq" id="WP_057656577.1">
    <property type="nucleotide sequence ID" value="NZ_LDJL01000001.1"/>
</dbReference>
<dbReference type="PATRIC" id="fig|344882.3.peg.18"/>
<protein>
    <submittedName>
        <fullName evidence="3">Acyltransferase</fullName>
    </submittedName>
</protein>
<dbReference type="AlphaFoldDB" id="A0A0R0CPL0"/>
<sequence>MRMPGLDLLRAIAIVWVMLFHSYIIGGLAPGFEWLSRYGWMGVDLFFVLSGFLIGSQLLAPLADGKPLALKAFYLKRAFRILPAFAVVLALYLAVPWLRESDGMEPWWKFATFSVNLWIDYPAKAAFSHAWSLCVEEHFYLLFPWAAWLLTRKPSVLAFASLCSVIVVGGIALRSGIWLHNTALVDAGTPPQRNWFVEDIYYPTWCRLDGILAGVIIASIRVYRPRAWAWMQARGNLFLWLGLAVMAMALWLFRQRTGLLGNAVGWPVLSAGLALLVVAGASARSWIGRWSLPGMGWLAAASYSLYLTHKSVYHVVDTLWGEALQGRPLASFIAYASAILVAGAVLHYAVERPGLALRGLYLRRPRAAIERLAEERV</sequence>
<dbReference type="Pfam" id="PF01757">
    <property type="entry name" value="Acyl_transf_3"/>
    <property type="match status" value="1"/>
</dbReference>
<gene>
    <name evidence="3" type="ORF">ABB29_00090</name>
</gene>
<dbReference type="EMBL" id="LDJL01000001">
    <property type="protein sequence ID" value="KRG71916.1"/>
    <property type="molecule type" value="Genomic_DNA"/>
</dbReference>
<dbReference type="GO" id="GO:0016747">
    <property type="term" value="F:acyltransferase activity, transferring groups other than amino-acyl groups"/>
    <property type="evidence" value="ECO:0007669"/>
    <property type="project" value="InterPro"/>
</dbReference>
<evidence type="ECO:0000313" key="3">
    <source>
        <dbReference type="EMBL" id="KRG71916.1"/>
    </source>
</evidence>
<dbReference type="InterPro" id="IPR050879">
    <property type="entry name" value="Acyltransferase_3"/>
</dbReference>
<reference evidence="3 4" key="1">
    <citation type="submission" date="2015-05" db="EMBL/GenBank/DDBJ databases">
        <title>Genome sequencing and analysis of members of genus Stenotrophomonas.</title>
        <authorList>
            <person name="Patil P.P."/>
            <person name="Midha S."/>
            <person name="Patil P.B."/>
        </authorList>
    </citation>
    <scope>NUCLEOTIDE SEQUENCE [LARGE SCALE GENOMIC DNA]</scope>
    <source>
        <strain evidence="3 4">DSM 21858</strain>
    </source>
</reference>
<dbReference type="InterPro" id="IPR002656">
    <property type="entry name" value="Acyl_transf_3_dom"/>
</dbReference>
<keyword evidence="3" id="KW-0808">Transferase</keyword>
<evidence type="ECO:0000313" key="4">
    <source>
        <dbReference type="Proteomes" id="UP000052052"/>
    </source>
</evidence>
<name>A0A0R0CPL0_9GAMM</name>
<organism evidence="3 4">
    <name type="scientific">Pseudoxanthomonas dokdonensis</name>
    <dbReference type="NCBI Taxonomy" id="344882"/>
    <lineage>
        <taxon>Bacteria</taxon>
        <taxon>Pseudomonadati</taxon>
        <taxon>Pseudomonadota</taxon>
        <taxon>Gammaproteobacteria</taxon>
        <taxon>Lysobacterales</taxon>
        <taxon>Lysobacteraceae</taxon>
        <taxon>Pseudoxanthomonas</taxon>
    </lineage>
</organism>
<feature type="transmembrane region" description="Helical" evidence="1">
    <location>
        <begin position="12"/>
        <end position="32"/>
    </location>
</feature>
<dbReference type="GO" id="GO:0016020">
    <property type="term" value="C:membrane"/>
    <property type="evidence" value="ECO:0007669"/>
    <property type="project" value="TreeGrafter"/>
</dbReference>
<feature type="transmembrane region" description="Helical" evidence="1">
    <location>
        <begin position="235"/>
        <end position="253"/>
    </location>
</feature>
<keyword evidence="3" id="KW-0012">Acyltransferase</keyword>
<feature type="transmembrane region" description="Helical" evidence="1">
    <location>
        <begin position="200"/>
        <end position="223"/>
    </location>
</feature>
<evidence type="ECO:0000259" key="2">
    <source>
        <dbReference type="Pfam" id="PF01757"/>
    </source>
</evidence>
<feature type="transmembrane region" description="Helical" evidence="1">
    <location>
        <begin position="290"/>
        <end position="309"/>
    </location>
</feature>
<feature type="transmembrane region" description="Helical" evidence="1">
    <location>
        <begin position="259"/>
        <end position="278"/>
    </location>
</feature>
<feature type="transmembrane region" description="Helical" evidence="1">
    <location>
        <begin position="130"/>
        <end position="150"/>
    </location>
</feature>
<dbReference type="PANTHER" id="PTHR23028">
    <property type="entry name" value="ACETYLTRANSFERASE"/>
    <property type="match status" value="1"/>
</dbReference>
<feature type="transmembrane region" description="Helical" evidence="1">
    <location>
        <begin position="81"/>
        <end position="98"/>
    </location>
</feature>
<feature type="transmembrane region" description="Helical" evidence="1">
    <location>
        <begin position="38"/>
        <end position="60"/>
    </location>
</feature>